<dbReference type="CDD" id="cd05685">
    <property type="entry name" value="S1_Tex"/>
    <property type="match status" value="1"/>
</dbReference>
<dbReference type="Pfam" id="PF22706">
    <property type="entry name" value="Tex_central_region"/>
    <property type="match status" value="1"/>
</dbReference>
<dbReference type="Pfam" id="PF12836">
    <property type="entry name" value="HHH_3"/>
    <property type="match status" value="1"/>
</dbReference>
<proteinExistence type="predicted"/>
<evidence type="ECO:0000313" key="2">
    <source>
        <dbReference type="EMBL" id="KRL54379.1"/>
    </source>
</evidence>
<dbReference type="Pfam" id="PF00575">
    <property type="entry name" value="S1"/>
    <property type="match status" value="1"/>
</dbReference>
<dbReference type="FunFam" id="1.10.150.310:FF:000001">
    <property type="entry name" value="RNA-binding transcriptional accessory protein"/>
    <property type="match status" value="1"/>
</dbReference>
<dbReference type="InterPro" id="IPR032639">
    <property type="entry name" value="Tex_YqgF"/>
</dbReference>
<dbReference type="InterPro" id="IPR006641">
    <property type="entry name" value="YqgF/RNaseH-like_dom"/>
</dbReference>
<dbReference type="InterPro" id="IPR037027">
    <property type="entry name" value="YqgF/RNaseH-like_dom_sf"/>
</dbReference>
<dbReference type="Gene3D" id="1.10.3500.10">
    <property type="entry name" value="Tex N-terminal region-like"/>
    <property type="match status" value="1"/>
</dbReference>
<dbReference type="Pfam" id="PF16921">
    <property type="entry name" value="Tex_YqgF"/>
    <property type="match status" value="1"/>
</dbReference>
<dbReference type="Gene3D" id="1.10.10.650">
    <property type="entry name" value="RuvA domain 2-like"/>
    <property type="match status" value="1"/>
</dbReference>
<dbReference type="eggNOG" id="COG2183">
    <property type="taxonomic scope" value="Bacteria"/>
</dbReference>
<dbReference type="InterPro" id="IPR055179">
    <property type="entry name" value="Tex-like_central_region"/>
</dbReference>
<dbReference type="RefSeq" id="WP_017260914.1">
    <property type="nucleotide sequence ID" value="NZ_AUAW01000009.1"/>
</dbReference>
<dbReference type="SUPFAM" id="SSF158832">
    <property type="entry name" value="Tex N-terminal region-like"/>
    <property type="match status" value="1"/>
</dbReference>
<dbReference type="FunFam" id="1.10.10.650:FF:000001">
    <property type="entry name" value="S1 RNA-binding domain 1"/>
    <property type="match status" value="1"/>
</dbReference>
<dbReference type="PROSITE" id="PS50126">
    <property type="entry name" value="S1"/>
    <property type="match status" value="1"/>
</dbReference>
<dbReference type="Pfam" id="PF17674">
    <property type="entry name" value="HHH_9"/>
    <property type="match status" value="1"/>
</dbReference>
<dbReference type="SMART" id="SM00316">
    <property type="entry name" value="S1"/>
    <property type="match status" value="1"/>
</dbReference>
<dbReference type="OrthoDB" id="9804714at2"/>
<dbReference type="Proteomes" id="UP000051999">
    <property type="component" value="Unassembled WGS sequence"/>
</dbReference>
<name>A0A0R1RLB3_9LACO</name>
<dbReference type="Gene3D" id="2.40.50.140">
    <property type="entry name" value="Nucleic acid-binding proteins"/>
    <property type="match status" value="1"/>
</dbReference>
<dbReference type="InterPro" id="IPR012337">
    <property type="entry name" value="RNaseH-like_sf"/>
</dbReference>
<dbReference type="EMBL" id="AZFF01000009">
    <property type="protein sequence ID" value="KRL54379.1"/>
    <property type="molecule type" value="Genomic_DNA"/>
</dbReference>
<dbReference type="PATRIC" id="fig|1114972.6.peg.2789"/>
<dbReference type="SMART" id="SM00732">
    <property type="entry name" value="YqgFc"/>
    <property type="match status" value="1"/>
</dbReference>
<dbReference type="PANTHER" id="PTHR10724:SF10">
    <property type="entry name" value="S1 RNA-BINDING DOMAIN-CONTAINING PROTEIN 1"/>
    <property type="match status" value="1"/>
</dbReference>
<dbReference type="Gene3D" id="1.10.150.310">
    <property type="entry name" value="Tex RuvX-like domain-like"/>
    <property type="match status" value="1"/>
</dbReference>
<dbReference type="SUPFAM" id="SSF53098">
    <property type="entry name" value="Ribonuclease H-like"/>
    <property type="match status" value="1"/>
</dbReference>
<feature type="domain" description="S1 motif" evidence="1">
    <location>
        <begin position="654"/>
        <end position="723"/>
    </location>
</feature>
<dbReference type="AlphaFoldDB" id="A0A0R1RLB3"/>
<evidence type="ECO:0000313" key="3">
    <source>
        <dbReference type="Proteomes" id="UP000051999"/>
    </source>
</evidence>
<dbReference type="InterPro" id="IPR023323">
    <property type="entry name" value="Tex-like_dom_sf"/>
</dbReference>
<accession>A0A0R1RLB3</accession>
<dbReference type="InterPro" id="IPR010994">
    <property type="entry name" value="RuvA_2-like"/>
</dbReference>
<dbReference type="InterPro" id="IPR018974">
    <property type="entry name" value="Tex-like_N"/>
</dbReference>
<dbReference type="InterPro" id="IPR023319">
    <property type="entry name" value="Tex-like_HTH_dom_sf"/>
</dbReference>
<dbReference type="InterPro" id="IPR041692">
    <property type="entry name" value="HHH_9"/>
</dbReference>
<dbReference type="InterPro" id="IPR012340">
    <property type="entry name" value="NA-bd_OB-fold"/>
</dbReference>
<dbReference type="GO" id="GO:0003729">
    <property type="term" value="F:mRNA binding"/>
    <property type="evidence" value="ECO:0007669"/>
    <property type="project" value="UniProtKB-ARBA"/>
</dbReference>
<dbReference type="FunFam" id="2.40.50.140:FF:000051">
    <property type="entry name" value="RNA-binding transcriptional accessory protein"/>
    <property type="match status" value="1"/>
</dbReference>
<dbReference type="FunFam" id="3.30.420.140:FF:000001">
    <property type="entry name" value="RNA-binding transcriptional accessory protein"/>
    <property type="match status" value="1"/>
</dbReference>
<dbReference type="Pfam" id="PF09371">
    <property type="entry name" value="Tex_N"/>
    <property type="match status" value="1"/>
</dbReference>
<dbReference type="GO" id="GO:0003735">
    <property type="term" value="F:structural constituent of ribosome"/>
    <property type="evidence" value="ECO:0007669"/>
    <property type="project" value="TreeGrafter"/>
</dbReference>
<dbReference type="InterPro" id="IPR050437">
    <property type="entry name" value="Ribos_protein_bS1-like"/>
</dbReference>
<dbReference type="Gene3D" id="3.30.420.140">
    <property type="entry name" value="YqgF/RNase H-like domain"/>
    <property type="match status" value="1"/>
</dbReference>
<reference evidence="2 3" key="1">
    <citation type="journal article" date="2015" name="Genome Announc.">
        <title>Expanding the biotechnology potential of lactobacilli through comparative genomics of 213 strains and associated genera.</title>
        <authorList>
            <person name="Sun Z."/>
            <person name="Harris H.M."/>
            <person name="McCann A."/>
            <person name="Guo C."/>
            <person name="Argimon S."/>
            <person name="Zhang W."/>
            <person name="Yang X."/>
            <person name="Jeffery I.B."/>
            <person name="Cooney J.C."/>
            <person name="Kagawa T.F."/>
            <person name="Liu W."/>
            <person name="Song Y."/>
            <person name="Salvetti E."/>
            <person name="Wrobel A."/>
            <person name="Rasinkangas P."/>
            <person name="Parkhill J."/>
            <person name="Rea M.C."/>
            <person name="O'Sullivan O."/>
            <person name="Ritari J."/>
            <person name="Douillard F.P."/>
            <person name="Paul Ross R."/>
            <person name="Yang R."/>
            <person name="Briner A.E."/>
            <person name="Felis G.E."/>
            <person name="de Vos W.M."/>
            <person name="Barrangou R."/>
            <person name="Klaenhammer T.R."/>
            <person name="Caufield P.W."/>
            <person name="Cui Y."/>
            <person name="Zhang H."/>
            <person name="O'Toole P.W."/>
        </authorList>
    </citation>
    <scope>NUCLEOTIDE SEQUENCE [LARGE SCALE GENOMIC DNA]</scope>
    <source>
        <strain evidence="2 3">DSM 15814</strain>
    </source>
</reference>
<dbReference type="GO" id="GO:0005737">
    <property type="term" value="C:cytoplasm"/>
    <property type="evidence" value="ECO:0007669"/>
    <property type="project" value="UniProtKB-ARBA"/>
</dbReference>
<dbReference type="SUPFAM" id="SSF47781">
    <property type="entry name" value="RuvA domain 2-like"/>
    <property type="match status" value="2"/>
</dbReference>
<dbReference type="SUPFAM" id="SSF50249">
    <property type="entry name" value="Nucleic acid-binding proteins"/>
    <property type="match status" value="1"/>
</dbReference>
<dbReference type="InterPro" id="IPR003029">
    <property type="entry name" value="S1_domain"/>
</dbReference>
<protein>
    <recommendedName>
        <fullName evidence="1">S1 motif domain-containing protein</fullName>
    </recommendedName>
</protein>
<dbReference type="GO" id="GO:0006412">
    <property type="term" value="P:translation"/>
    <property type="evidence" value="ECO:0007669"/>
    <property type="project" value="TreeGrafter"/>
</dbReference>
<gene>
    <name evidence="2" type="ORF">FD35_GL002721</name>
</gene>
<organism evidence="2 3">
    <name type="scientific">Furfurilactobacillus rossiae DSM 15814</name>
    <dbReference type="NCBI Taxonomy" id="1114972"/>
    <lineage>
        <taxon>Bacteria</taxon>
        <taxon>Bacillati</taxon>
        <taxon>Bacillota</taxon>
        <taxon>Bacilli</taxon>
        <taxon>Lactobacillales</taxon>
        <taxon>Lactobacillaceae</taxon>
        <taxon>Furfurilactobacillus</taxon>
    </lineage>
</organism>
<comment type="caution">
    <text evidence="2">The sequence shown here is derived from an EMBL/GenBank/DDBJ whole genome shotgun (WGS) entry which is preliminary data.</text>
</comment>
<dbReference type="STRING" id="1114972.FD35_GL002721"/>
<evidence type="ECO:0000259" key="1">
    <source>
        <dbReference type="PROSITE" id="PS50126"/>
    </source>
</evidence>
<dbReference type="InterPro" id="IPR044146">
    <property type="entry name" value="S1_Tex"/>
</dbReference>
<sequence>MATQLDSTLLKQVADALPDIRSRQITATLNLLNDGNTIPFVSRYRKEMTGSLDEVQIRTVQDTWNHFEKLANRKTEVINSITEQKALTPKLQQQITAATTVQEVEDLYLPYKQKRRTKATIAKEAGLMPFAKWLLGFHKESVETEAAKYINPDKELPDVEAVLAGVHEILAEAFSEEASFREFIRDYTRSHAKLTTTVKSKGKEADEDGVYQQYYEFEQPFTKMAAYQTLAINRGEKAGVLRVSLDVDTDAIMNFFHFRTVGHRQGPAVAVIEDAYADTYKRFIGPAIERELRNELTDAANEHAIKVFGTNLYHLLMQAPMKGKIVLGFDPAYRTGCKLAVMDANGKYLDKLVIYPHKPAPANKRAAAAGEFHDFLEKYQVEMIAIGNGTASRESEIFVSDVLKGIKRDVEYVIVNEAGASVYSASQAARDEFPDLHVEQRSAISIGRRLQDPLAELVKIDPQSVGVGQYQHDVPNKELSAQLDTVVETAVNQVGVNLNTASSELLEHISGLNKTIANNVVAYRNENGRYTDRRQLKKVPRLGPKAYEQAVGFLRIIGGKNPLDNTDVHPESYPVANEILTLTNTDVDSLGSDEFKQATAKLDKHAIATETGAGLETVTDILDSLAKPGRDLRDDMPAPLLRHDVLTIEDLKPGMELQGTVRNVIDFGAFVDVGVKHDGLVHISKLTKRFVKNPAEIVSVGDIVTVWVDSVDLNRQRIQLTMLKPNEE</sequence>
<dbReference type="PANTHER" id="PTHR10724">
    <property type="entry name" value="30S RIBOSOMAL PROTEIN S1"/>
    <property type="match status" value="1"/>
</dbReference>
<dbReference type="GO" id="GO:0006139">
    <property type="term" value="P:nucleobase-containing compound metabolic process"/>
    <property type="evidence" value="ECO:0007669"/>
    <property type="project" value="InterPro"/>
</dbReference>
<keyword evidence="3" id="KW-1185">Reference proteome</keyword>